<dbReference type="InterPro" id="IPR050250">
    <property type="entry name" value="Macrolide_Exporter_MacB"/>
</dbReference>
<keyword evidence="3 7" id="KW-0812">Transmembrane</keyword>
<evidence type="ECO:0000313" key="11">
    <source>
        <dbReference type="Proteomes" id="UP001223886"/>
    </source>
</evidence>
<dbReference type="EMBL" id="JAURUP010000002">
    <property type="protein sequence ID" value="MDP9749867.1"/>
    <property type="molecule type" value="Genomic_DNA"/>
</dbReference>
<proteinExistence type="inferred from homology"/>
<evidence type="ECO:0000259" key="9">
    <source>
        <dbReference type="Pfam" id="PF12704"/>
    </source>
</evidence>
<name>A0ABT9M170_9THEO</name>
<evidence type="ECO:0000313" key="10">
    <source>
        <dbReference type="EMBL" id="MDP9749867.1"/>
    </source>
</evidence>
<gene>
    <name evidence="10" type="ORF">J2S24_000331</name>
</gene>
<sequence length="403" mass="44031">MSFIEGVKQAIDSLRTNKLRSMLTILGIIMGVFSIVTIVAISNATTAYMNSSFEKIGANVIMVQYRQAVVPQSDWLTLDDMDVVKRVVPELKNVYAQSQAIGEIEINKKTRTANIIGVTSQYKSFFPVEMADGRFINDFDVSGKKNVAVVDESFAKKYFKNTVAIGNIITVKTASGVINNFKIIGVLKSDNGFLSGIVNSDDFPATLFIPLTTLQNMSSTGNKVDVLYFSTTEKDNLKQISDKIIKVLELKHHNKDKYIVQTMKDIQNVINRVLSVVSAVLLVIAAITLIVGGIGIVNILLVSVTERIREIGIKKALGAQKRDIIMQFLAESIILTGIGGIIGIIFGILGGMLIAHLIKIPPTVNFKVVVMAFLGSIVLGIIFGVYPAKKAADLDPIEALRYE</sequence>
<dbReference type="RefSeq" id="WP_028992198.1">
    <property type="nucleotide sequence ID" value="NZ_JAURUP010000002.1"/>
</dbReference>
<evidence type="ECO:0000256" key="7">
    <source>
        <dbReference type="SAM" id="Phobius"/>
    </source>
</evidence>
<keyword evidence="4 7" id="KW-1133">Transmembrane helix</keyword>
<dbReference type="PANTHER" id="PTHR30572">
    <property type="entry name" value="MEMBRANE COMPONENT OF TRANSPORTER-RELATED"/>
    <property type="match status" value="1"/>
</dbReference>
<keyword evidence="5 7" id="KW-0472">Membrane</keyword>
<comment type="similarity">
    <text evidence="6">Belongs to the ABC-4 integral membrane protein family.</text>
</comment>
<feature type="transmembrane region" description="Helical" evidence="7">
    <location>
        <begin position="325"/>
        <end position="358"/>
    </location>
</feature>
<keyword evidence="11" id="KW-1185">Reference proteome</keyword>
<comment type="subcellular location">
    <subcellularLocation>
        <location evidence="1">Cell membrane</location>
        <topology evidence="1">Multi-pass membrane protein</topology>
    </subcellularLocation>
</comment>
<dbReference type="Proteomes" id="UP001223886">
    <property type="component" value="Unassembled WGS sequence"/>
</dbReference>
<evidence type="ECO:0000256" key="5">
    <source>
        <dbReference type="ARBA" id="ARBA00023136"/>
    </source>
</evidence>
<keyword evidence="2" id="KW-1003">Cell membrane</keyword>
<feature type="transmembrane region" description="Helical" evidence="7">
    <location>
        <begin position="364"/>
        <end position="386"/>
    </location>
</feature>
<accession>A0ABT9M170</accession>
<evidence type="ECO:0000256" key="3">
    <source>
        <dbReference type="ARBA" id="ARBA00022692"/>
    </source>
</evidence>
<protein>
    <submittedName>
        <fullName evidence="10">ABC transport system permease protein</fullName>
    </submittedName>
</protein>
<organism evidence="10 11">
    <name type="scientific">Thermoanaerobacter pentosaceus</name>
    <dbReference type="NCBI Taxonomy" id="694059"/>
    <lineage>
        <taxon>Bacteria</taxon>
        <taxon>Bacillati</taxon>
        <taxon>Bacillota</taxon>
        <taxon>Clostridia</taxon>
        <taxon>Thermoanaerobacterales</taxon>
        <taxon>Thermoanaerobacteraceae</taxon>
        <taxon>Thermoanaerobacter</taxon>
    </lineage>
</organism>
<feature type="domain" description="MacB-like periplasmic core" evidence="9">
    <location>
        <begin position="21"/>
        <end position="245"/>
    </location>
</feature>
<evidence type="ECO:0000256" key="4">
    <source>
        <dbReference type="ARBA" id="ARBA00022989"/>
    </source>
</evidence>
<dbReference type="InterPro" id="IPR003838">
    <property type="entry name" value="ABC3_permease_C"/>
</dbReference>
<comment type="caution">
    <text evidence="10">The sequence shown here is derived from an EMBL/GenBank/DDBJ whole genome shotgun (WGS) entry which is preliminary data.</text>
</comment>
<feature type="domain" description="ABC3 transporter permease C-terminal" evidence="8">
    <location>
        <begin position="283"/>
        <end position="394"/>
    </location>
</feature>
<feature type="transmembrane region" description="Helical" evidence="7">
    <location>
        <begin position="273"/>
        <end position="304"/>
    </location>
</feature>
<reference evidence="10 11" key="1">
    <citation type="submission" date="2023-07" db="EMBL/GenBank/DDBJ databases">
        <title>Genomic Encyclopedia of Type Strains, Phase IV (KMG-IV): sequencing the most valuable type-strain genomes for metagenomic binning, comparative biology and taxonomic classification.</title>
        <authorList>
            <person name="Goeker M."/>
        </authorList>
    </citation>
    <scope>NUCLEOTIDE SEQUENCE [LARGE SCALE GENOMIC DNA]</scope>
    <source>
        <strain evidence="10 11">DSM 25963</strain>
    </source>
</reference>
<dbReference type="InterPro" id="IPR025857">
    <property type="entry name" value="MacB_PCD"/>
</dbReference>
<evidence type="ECO:0000256" key="1">
    <source>
        <dbReference type="ARBA" id="ARBA00004651"/>
    </source>
</evidence>
<dbReference type="PANTHER" id="PTHR30572:SF4">
    <property type="entry name" value="ABC TRANSPORTER PERMEASE YTRF"/>
    <property type="match status" value="1"/>
</dbReference>
<dbReference type="Pfam" id="PF12704">
    <property type="entry name" value="MacB_PCD"/>
    <property type="match status" value="1"/>
</dbReference>
<feature type="transmembrane region" description="Helical" evidence="7">
    <location>
        <begin position="21"/>
        <end position="41"/>
    </location>
</feature>
<evidence type="ECO:0000259" key="8">
    <source>
        <dbReference type="Pfam" id="PF02687"/>
    </source>
</evidence>
<dbReference type="Pfam" id="PF02687">
    <property type="entry name" value="FtsX"/>
    <property type="match status" value="1"/>
</dbReference>
<evidence type="ECO:0000256" key="2">
    <source>
        <dbReference type="ARBA" id="ARBA00022475"/>
    </source>
</evidence>
<evidence type="ECO:0000256" key="6">
    <source>
        <dbReference type="ARBA" id="ARBA00038076"/>
    </source>
</evidence>